<feature type="domain" description="DUF3991" evidence="1">
    <location>
        <begin position="121"/>
        <end position="196"/>
    </location>
</feature>
<name>A0A7G9GNC4_9FIRM</name>
<dbReference type="SUPFAM" id="SSF56731">
    <property type="entry name" value="DNA primase core"/>
    <property type="match status" value="1"/>
</dbReference>
<dbReference type="Pfam" id="PF13154">
    <property type="entry name" value="DUF3991"/>
    <property type="match status" value="1"/>
</dbReference>
<accession>A0A7G9GNC4</accession>
<dbReference type="AlphaFoldDB" id="A0A7G9GNC4"/>
<dbReference type="RefSeq" id="WP_117455900.1">
    <property type="nucleotide sequence ID" value="NZ_CP060636.1"/>
</dbReference>
<dbReference type="Proteomes" id="UP000515856">
    <property type="component" value="Chromosome"/>
</dbReference>
<reference evidence="2 3" key="1">
    <citation type="submission" date="2020-08" db="EMBL/GenBank/DDBJ databases">
        <authorList>
            <person name="Liu C."/>
            <person name="Sun Q."/>
        </authorList>
    </citation>
    <scope>NUCLEOTIDE SEQUENCE [LARGE SCALE GENOMIC DNA]</scope>
    <source>
        <strain evidence="2 3">NSJ-61</strain>
    </source>
</reference>
<dbReference type="SUPFAM" id="SSF57783">
    <property type="entry name" value="Zinc beta-ribbon"/>
    <property type="match status" value="1"/>
</dbReference>
<dbReference type="Pfam" id="PF13155">
    <property type="entry name" value="Toprim_2"/>
    <property type="match status" value="1"/>
</dbReference>
<evidence type="ECO:0000313" key="2">
    <source>
        <dbReference type="EMBL" id="QNM12306.1"/>
    </source>
</evidence>
<dbReference type="InterPro" id="IPR025054">
    <property type="entry name" value="DUF3991"/>
</dbReference>
<keyword evidence="3" id="KW-1185">Reference proteome</keyword>
<sequence length="547" mass="63053">MAEYRKYSDQQIALANSINLVDYLRANGETLIKSGREFRWQRYTSVTIRDNKWFKHKTQEGGYPLKFLEEFYGYKYPDAMELLLSYANDTGSQIKEEHQENKEVKPFKLPPNNPDMKKAYAYLLKTRYINKEVVDFFVQQGLIYEDSKYHNAVFVGADEEGIARHAHKKSTYTKGERSYRGNVEGSDPCYSFNYRGTDESLYVFEAPIDMLSYISLHKDNWQQHSYVALCGLGMQSMETMLEENPNLQSVILCADHDIAGSEGVERMSDHLNELGYQMIAIAVPKYKDFNEDLKAAHGLTPQKGVDNPKFQLASEMIRELKKSAAPSQMIQHKDLSKAFTNMYYGLNHEGQNDCKKLKEDFQTITDCAIRLEHQCLYPDTAFHENSAVYDYLQDDYRSYKDKGSLKNRIESIKKAFQSVKLVMNNQGSKTELANAYRKLANESFMMITDSQQQLNKIQQKEIKEDNQVGKKMKPQSPLVGSNGNIFNLMGIATKSLKEVGMDKEAEEMFERVTKSGSYEEALNILVDYVEPVDVNEMDQIEMNQQMI</sequence>
<protein>
    <submittedName>
        <fullName evidence="2">Toprim domain-containing protein</fullName>
    </submittedName>
</protein>
<dbReference type="KEGG" id="ehn:H9Q80_19035"/>
<evidence type="ECO:0000313" key="3">
    <source>
        <dbReference type="Proteomes" id="UP000515856"/>
    </source>
</evidence>
<evidence type="ECO:0000259" key="1">
    <source>
        <dbReference type="Pfam" id="PF13154"/>
    </source>
</evidence>
<dbReference type="EMBL" id="CP060636">
    <property type="protein sequence ID" value="QNM12306.1"/>
    <property type="molecule type" value="Genomic_DNA"/>
</dbReference>
<organism evidence="2 3">
    <name type="scientific">[Eubacterium] hominis</name>
    <dbReference type="NCBI Taxonomy" id="2764325"/>
    <lineage>
        <taxon>Bacteria</taxon>
        <taxon>Bacillati</taxon>
        <taxon>Bacillota</taxon>
        <taxon>Erysipelotrichia</taxon>
        <taxon>Erysipelotrichales</taxon>
        <taxon>Erysipelotrichaceae</taxon>
        <taxon>Amedibacillus</taxon>
    </lineage>
</organism>
<gene>
    <name evidence="2" type="ORF">H9Q80_19035</name>
</gene>
<proteinExistence type="predicted"/>
<dbReference type="Gene3D" id="3.40.1360.10">
    <property type="match status" value="1"/>
</dbReference>